<organism evidence="2 3">
    <name type="scientific">Acanthosepion pharaonis</name>
    <name type="common">Pharaoh cuttlefish</name>
    <name type="synonym">Sepia pharaonis</name>
    <dbReference type="NCBI Taxonomy" id="158019"/>
    <lineage>
        <taxon>Eukaryota</taxon>
        <taxon>Metazoa</taxon>
        <taxon>Spiralia</taxon>
        <taxon>Lophotrochozoa</taxon>
        <taxon>Mollusca</taxon>
        <taxon>Cephalopoda</taxon>
        <taxon>Coleoidea</taxon>
        <taxon>Decapodiformes</taxon>
        <taxon>Sepiida</taxon>
        <taxon>Sepiina</taxon>
        <taxon>Sepiidae</taxon>
        <taxon>Acanthosepion</taxon>
    </lineage>
</organism>
<proteinExistence type="predicted"/>
<dbReference type="AlphaFoldDB" id="A0A812DCD5"/>
<protein>
    <submittedName>
        <fullName evidence="2">Uncharacterized protein</fullName>
    </submittedName>
</protein>
<keyword evidence="1" id="KW-0472">Membrane</keyword>
<feature type="transmembrane region" description="Helical" evidence="1">
    <location>
        <begin position="29"/>
        <end position="57"/>
    </location>
</feature>
<keyword evidence="1" id="KW-0812">Transmembrane</keyword>
<name>A0A812DCD5_ACAPH</name>
<evidence type="ECO:0000256" key="1">
    <source>
        <dbReference type="SAM" id="Phobius"/>
    </source>
</evidence>
<comment type="caution">
    <text evidence="2">The sequence shown here is derived from an EMBL/GenBank/DDBJ whole genome shotgun (WGS) entry which is preliminary data.</text>
</comment>
<keyword evidence="3" id="KW-1185">Reference proteome</keyword>
<evidence type="ECO:0000313" key="2">
    <source>
        <dbReference type="EMBL" id="CAE1293367.1"/>
    </source>
</evidence>
<evidence type="ECO:0000313" key="3">
    <source>
        <dbReference type="Proteomes" id="UP000597762"/>
    </source>
</evidence>
<dbReference type="Proteomes" id="UP000597762">
    <property type="component" value="Unassembled WGS sequence"/>
</dbReference>
<dbReference type="EMBL" id="CAHIKZ030002888">
    <property type="protein sequence ID" value="CAE1293367.1"/>
    <property type="molecule type" value="Genomic_DNA"/>
</dbReference>
<reference evidence="2" key="1">
    <citation type="submission" date="2021-01" db="EMBL/GenBank/DDBJ databases">
        <authorList>
            <person name="Li R."/>
            <person name="Bekaert M."/>
        </authorList>
    </citation>
    <scope>NUCLEOTIDE SEQUENCE</scope>
    <source>
        <strain evidence="2">Farmed</strain>
    </source>
</reference>
<keyword evidence="1" id="KW-1133">Transmembrane helix</keyword>
<sequence>MKPDNIIIKRGGIFSGIFPFILKKTLTNLLLLLLLLLSRLLFLLLLFLFLILLLFLLPPSSSFFFFFFFFFFLLLLLLFSGRNLLPLTHPLSPPLSLSLSLSFPGRMDADKTTSSLYRSNFLSCASSIPSSHATASSPSNRCCFSISTKTRFGLRTDTMTSTGSVASTNTLHFL</sequence>
<accession>A0A812DCD5</accession>
<feature type="transmembrane region" description="Helical" evidence="1">
    <location>
        <begin position="63"/>
        <end position="81"/>
    </location>
</feature>
<gene>
    <name evidence="2" type="ORF">SPHA_49777</name>
</gene>